<feature type="transmembrane region" description="Helical" evidence="11">
    <location>
        <begin position="12"/>
        <end position="34"/>
    </location>
</feature>
<protein>
    <submittedName>
        <fullName evidence="14">Chemotaxis protein</fullName>
    </submittedName>
</protein>
<dbReference type="PANTHER" id="PTHR32089:SF39">
    <property type="entry name" value="METHYL-ACCEPTING CHEMOTAXIS PROTEIN HLYB"/>
    <property type="match status" value="1"/>
</dbReference>
<feature type="transmembrane region" description="Helical" evidence="11">
    <location>
        <begin position="291"/>
        <end position="314"/>
    </location>
</feature>
<dbReference type="AlphaFoldDB" id="A0A1C7Z9S2"/>
<evidence type="ECO:0000259" key="12">
    <source>
        <dbReference type="PROSITE" id="PS50111"/>
    </source>
</evidence>
<keyword evidence="2" id="KW-1003">Cell membrane</keyword>
<dbReference type="CDD" id="cd06225">
    <property type="entry name" value="HAMP"/>
    <property type="match status" value="1"/>
</dbReference>
<dbReference type="Pfam" id="PF00672">
    <property type="entry name" value="HAMP"/>
    <property type="match status" value="1"/>
</dbReference>
<dbReference type="SMART" id="SM00283">
    <property type="entry name" value="MA"/>
    <property type="match status" value="1"/>
</dbReference>
<sequence length="646" mass="69350">MPVWRKSIQWQLTLSMGAALVISSLIVIAIYAFALNKLTDRYLLQQAMPASVEAIRNDLERLLAAPLTAASDIADNTLVAEWLGAGEDAAQQPAFIRYLAKIKQQHNALTTFIVAKDSGHYFTNNGVDRTLQRGAAENAWFYGFLDSGKQRSLEIDIDKSTKVPTLFINQRIENNGTVVGVAGLGFSMTALSQMVRDFHFGQQGQVYLVSADGKIKVHPNADFNDRQTLEQLVGADSAKALLSKGSGPSTALEFQRDGKAYVAVAEPVQSLGWTLVSEVPLAEVYGPAKDALTIISAISLAVVLVFLGFVVWMARGIVRPIRQVTNALIDIGGGEGDLTRSLDDHRENELGDLARGFNRFVASMRLLIGDALQTSEQLRHSVVDVARVVDSTSTRAIQQQQMTDMVATAVHEMGLTVQEIARNAGAAADVSRNTHQEAMSAKQIVGQSITHIQGMSDSVGSAAGAVEILATQIATIDQVLTVIRSISEQTNLLALNAAIEAARAGEMGRGFAVVADEVRTLAGRTQSATTEIQQMMGELKTGADQAVNSMRAGQAATGTGVEASRRTGNSLDAIAGHVEELTDRNHQVAAATEEQSTVTEEINRNVQGIADLAQSTAQDVQNCRADCLKLSEKAEHLASQMARFKL</sequence>
<dbReference type="SMART" id="SM00304">
    <property type="entry name" value="HAMP"/>
    <property type="match status" value="1"/>
</dbReference>
<dbReference type="CDD" id="cd11386">
    <property type="entry name" value="MCP_signal"/>
    <property type="match status" value="1"/>
</dbReference>
<dbReference type="PATRIC" id="fig|317.243.peg.4890"/>
<dbReference type="RefSeq" id="WP_065833512.1">
    <property type="nucleotide sequence ID" value="NZ_LGSI01000040.1"/>
</dbReference>
<evidence type="ECO:0000256" key="1">
    <source>
        <dbReference type="ARBA" id="ARBA00004651"/>
    </source>
</evidence>
<dbReference type="PANTHER" id="PTHR32089">
    <property type="entry name" value="METHYL-ACCEPTING CHEMOTAXIS PROTEIN MCPB"/>
    <property type="match status" value="1"/>
</dbReference>
<dbReference type="Gene3D" id="3.30.450.20">
    <property type="entry name" value="PAS domain"/>
    <property type="match status" value="1"/>
</dbReference>
<feature type="domain" description="Methyl-accepting transducer" evidence="12">
    <location>
        <begin position="374"/>
        <end position="610"/>
    </location>
</feature>
<comment type="caution">
    <text evidence="14">The sequence shown here is derived from an EMBL/GenBank/DDBJ whole genome shotgun (WGS) entry which is preliminary data.</text>
</comment>
<dbReference type="CDD" id="cd12912">
    <property type="entry name" value="PDC2_MCP_like"/>
    <property type="match status" value="1"/>
</dbReference>
<dbReference type="SUPFAM" id="SSF58104">
    <property type="entry name" value="Methyl-accepting chemotaxis protein (MCP) signaling domain"/>
    <property type="match status" value="1"/>
</dbReference>
<dbReference type="GO" id="GO:0007165">
    <property type="term" value="P:signal transduction"/>
    <property type="evidence" value="ECO:0007669"/>
    <property type="project" value="UniProtKB-KW"/>
</dbReference>
<reference evidence="14 15" key="1">
    <citation type="submission" date="2015-07" db="EMBL/GenBank/DDBJ databases">
        <title>Draft genome sequence of a diazotrophic, plant growth-promoting rhizobacterium of the Pseudomonas syringae complex.</title>
        <authorList>
            <person name="Patten C.L."/>
            <person name="Jeong H."/>
        </authorList>
    </citation>
    <scope>NUCLEOTIDE SEQUENCE [LARGE SCALE GENOMIC DNA]</scope>
    <source>
        <strain evidence="14 15">GR12-2</strain>
    </source>
</reference>
<dbReference type="PROSITE" id="PS50111">
    <property type="entry name" value="CHEMOTAXIS_TRANSDUC_2"/>
    <property type="match status" value="1"/>
</dbReference>
<evidence type="ECO:0000256" key="2">
    <source>
        <dbReference type="ARBA" id="ARBA00022475"/>
    </source>
</evidence>
<evidence type="ECO:0000259" key="13">
    <source>
        <dbReference type="PROSITE" id="PS50885"/>
    </source>
</evidence>
<comment type="subcellular location">
    <subcellularLocation>
        <location evidence="1">Cell membrane</location>
        <topology evidence="1">Multi-pass membrane protein</topology>
    </subcellularLocation>
</comment>
<evidence type="ECO:0000256" key="5">
    <source>
        <dbReference type="ARBA" id="ARBA00022692"/>
    </source>
</evidence>
<name>A0A1C7Z9S2_PSESX</name>
<evidence type="ECO:0000256" key="4">
    <source>
        <dbReference type="ARBA" id="ARBA00022500"/>
    </source>
</evidence>
<feature type="domain" description="HAMP" evidence="13">
    <location>
        <begin position="315"/>
        <end position="369"/>
    </location>
</feature>
<evidence type="ECO:0000256" key="8">
    <source>
        <dbReference type="ARBA" id="ARBA00023224"/>
    </source>
</evidence>
<comment type="similarity">
    <text evidence="9">Belongs to the methyl-accepting chemotaxis (MCP) protein family.</text>
</comment>
<dbReference type="OrthoDB" id="2489132at2"/>
<dbReference type="Proteomes" id="UP000093104">
    <property type="component" value="Unassembled WGS sequence"/>
</dbReference>
<dbReference type="GO" id="GO:0006935">
    <property type="term" value="P:chemotaxis"/>
    <property type="evidence" value="ECO:0007669"/>
    <property type="project" value="UniProtKB-KW"/>
</dbReference>
<evidence type="ECO:0000256" key="11">
    <source>
        <dbReference type="SAM" id="Phobius"/>
    </source>
</evidence>
<evidence type="ECO:0000256" key="6">
    <source>
        <dbReference type="ARBA" id="ARBA00022989"/>
    </source>
</evidence>
<keyword evidence="8 10" id="KW-0807">Transducer</keyword>
<evidence type="ECO:0000313" key="14">
    <source>
        <dbReference type="EMBL" id="OCR24915.1"/>
    </source>
</evidence>
<dbReference type="InterPro" id="IPR003660">
    <property type="entry name" value="HAMP_dom"/>
</dbReference>
<evidence type="ECO:0000313" key="15">
    <source>
        <dbReference type="Proteomes" id="UP000093104"/>
    </source>
</evidence>
<keyword evidence="6 11" id="KW-1133">Transmembrane helix</keyword>
<dbReference type="InterPro" id="IPR033479">
    <property type="entry name" value="dCache_1"/>
</dbReference>
<dbReference type="InterPro" id="IPR004089">
    <property type="entry name" value="MCPsignal_dom"/>
</dbReference>
<evidence type="ECO:0000256" key="3">
    <source>
        <dbReference type="ARBA" id="ARBA00022481"/>
    </source>
</evidence>
<evidence type="ECO:0000256" key="9">
    <source>
        <dbReference type="ARBA" id="ARBA00029447"/>
    </source>
</evidence>
<dbReference type="PROSITE" id="PS50885">
    <property type="entry name" value="HAMP"/>
    <property type="match status" value="1"/>
</dbReference>
<evidence type="ECO:0000256" key="7">
    <source>
        <dbReference type="ARBA" id="ARBA00023136"/>
    </source>
</evidence>
<dbReference type="Pfam" id="PF00015">
    <property type="entry name" value="MCPsignal"/>
    <property type="match status" value="1"/>
</dbReference>
<dbReference type="Pfam" id="PF02743">
    <property type="entry name" value="dCache_1"/>
    <property type="match status" value="1"/>
</dbReference>
<dbReference type="GO" id="GO:0005886">
    <property type="term" value="C:plasma membrane"/>
    <property type="evidence" value="ECO:0007669"/>
    <property type="project" value="UniProtKB-SubCell"/>
</dbReference>
<keyword evidence="3" id="KW-0488">Methylation</keyword>
<dbReference type="EMBL" id="LGSI01000040">
    <property type="protein sequence ID" value="OCR24915.1"/>
    <property type="molecule type" value="Genomic_DNA"/>
</dbReference>
<gene>
    <name evidence="14" type="ORF">AFK24_12405</name>
</gene>
<evidence type="ECO:0000256" key="10">
    <source>
        <dbReference type="PROSITE-ProRule" id="PRU00284"/>
    </source>
</evidence>
<keyword evidence="7 11" id="KW-0472">Membrane</keyword>
<keyword evidence="5 11" id="KW-0812">Transmembrane</keyword>
<keyword evidence="4" id="KW-0145">Chemotaxis</keyword>
<dbReference type="Gene3D" id="1.10.287.950">
    <property type="entry name" value="Methyl-accepting chemotaxis protein"/>
    <property type="match status" value="1"/>
</dbReference>
<dbReference type="FunFam" id="1.10.287.950:FF:000001">
    <property type="entry name" value="Methyl-accepting chemotaxis sensory transducer"/>
    <property type="match status" value="1"/>
</dbReference>
<proteinExistence type="inferred from homology"/>
<organism evidence="14 15">
    <name type="scientific">Pseudomonas syringae</name>
    <dbReference type="NCBI Taxonomy" id="317"/>
    <lineage>
        <taxon>Bacteria</taxon>
        <taxon>Pseudomonadati</taxon>
        <taxon>Pseudomonadota</taxon>
        <taxon>Gammaproteobacteria</taxon>
        <taxon>Pseudomonadales</taxon>
        <taxon>Pseudomonadaceae</taxon>
        <taxon>Pseudomonas</taxon>
    </lineage>
</organism>
<accession>A0A1C7Z9S2</accession>